<proteinExistence type="predicted"/>
<feature type="compositionally biased region" description="Polar residues" evidence="1">
    <location>
        <begin position="34"/>
        <end position="48"/>
    </location>
</feature>
<dbReference type="EMBL" id="CAJMWY010004368">
    <property type="protein sequence ID" value="CAE6529422.1"/>
    <property type="molecule type" value="Genomic_DNA"/>
</dbReference>
<sequence length="530" mass="58798">MDGPIRSLSWVSARTGQQSVPEVVDSDLPKLSQKPPTVRSQSIRSGTSEPPKPKVPVSLARRSLFPTLSPTTPLPPILTLGLSEVDPALVELNKELYDFLALALRAFVQTWWGQITPRDRDFMPQITRVITHVIQDIEQRASRVDLSHLVLRHVPALVNLHLNDYRVAAMRMGTAFTNTLPSPTVPGLFHVLQPHVAIQTNQEPGTPIISQIYLRQLVENILRLSLPPEDWESETERAIVREIVACVVLGNMFKKLAQPWFLHQIILGLLRPGLSTQSESKESFSRFRIPSVQVLVIFVLSAMQTISSLALSVISTFQHLVALTHAANRAYERRKSPQRGNTSDSITSLSSSIEGNTDTTIEVISEPEANEDILAPSLKLVGNLIQAENRLPVTASLLLVRLSSQLFQPWLERLIPFMLSRAISPTSLTNAIQAGKKALFPNDGWPGPAPVEPTIEEQLLLREQLEGRLSELCHPWLASVILGSSRKTQALTIKQALDPFSESAEINSHLLVMLLDLVVSELWPELSKSP</sequence>
<name>A0A8H3DK44_9AGAM</name>
<dbReference type="PANTHER" id="PTHR22775:SF3">
    <property type="entry name" value="SORTING NEXIN-13"/>
    <property type="match status" value="1"/>
</dbReference>
<dbReference type="PROSITE" id="PS51207">
    <property type="entry name" value="PXA"/>
    <property type="match status" value="1"/>
</dbReference>
<organism evidence="3 4">
    <name type="scientific">Rhizoctonia solani</name>
    <dbReference type="NCBI Taxonomy" id="456999"/>
    <lineage>
        <taxon>Eukaryota</taxon>
        <taxon>Fungi</taxon>
        <taxon>Dikarya</taxon>
        <taxon>Basidiomycota</taxon>
        <taxon>Agaricomycotina</taxon>
        <taxon>Agaricomycetes</taxon>
        <taxon>Cantharellales</taxon>
        <taxon>Ceratobasidiaceae</taxon>
        <taxon>Rhizoctonia</taxon>
    </lineage>
</organism>
<comment type="caution">
    <text evidence="3">The sequence shown here is derived from an EMBL/GenBank/DDBJ whole genome shotgun (WGS) entry which is preliminary data.</text>
</comment>
<feature type="compositionally biased region" description="Polar residues" evidence="1">
    <location>
        <begin position="9"/>
        <end position="20"/>
    </location>
</feature>
<feature type="compositionally biased region" description="Low complexity" evidence="1">
    <location>
        <begin position="342"/>
        <end position="353"/>
    </location>
</feature>
<dbReference type="SMART" id="SM00313">
    <property type="entry name" value="PXA"/>
    <property type="match status" value="1"/>
</dbReference>
<dbReference type="GO" id="GO:0035091">
    <property type="term" value="F:phosphatidylinositol binding"/>
    <property type="evidence" value="ECO:0007669"/>
    <property type="project" value="TreeGrafter"/>
</dbReference>
<gene>
    <name evidence="3" type="ORF">RDB_LOCUS171052</name>
</gene>
<dbReference type="InterPro" id="IPR003114">
    <property type="entry name" value="Phox_assoc"/>
</dbReference>
<evidence type="ECO:0000313" key="4">
    <source>
        <dbReference type="Proteomes" id="UP000663861"/>
    </source>
</evidence>
<feature type="domain" description="PXA" evidence="2">
    <location>
        <begin position="91"/>
        <end position="274"/>
    </location>
</feature>
<evidence type="ECO:0000256" key="1">
    <source>
        <dbReference type="SAM" id="MobiDB-lite"/>
    </source>
</evidence>
<accession>A0A8H3DK44</accession>
<feature type="region of interest" description="Disordered" evidence="1">
    <location>
        <begin position="332"/>
        <end position="354"/>
    </location>
</feature>
<dbReference type="AlphaFoldDB" id="A0A8H3DK44"/>
<evidence type="ECO:0000259" key="2">
    <source>
        <dbReference type="PROSITE" id="PS51207"/>
    </source>
</evidence>
<dbReference type="Pfam" id="PF02194">
    <property type="entry name" value="PXA"/>
    <property type="match status" value="1"/>
</dbReference>
<evidence type="ECO:0000313" key="3">
    <source>
        <dbReference type="EMBL" id="CAE6529422.1"/>
    </source>
</evidence>
<protein>
    <recommendedName>
        <fullName evidence="2">PXA domain-containing protein</fullName>
    </recommendedName>
</protein>
<reference evidence="3" key="1">
    <citation type="submission" date="2021-01" db="EMBL/GenBank/DDBJ databases">
        <authorList>
            <person name="Kaushik A."/>
        </authorList>
    </citation>
    <scope>NUCLEOTIDE SEQUENCE</scope>
    <source>
        <strain evidence="3">AG4-RS23</strain>
    </source>
</reference>
<feature type="region of interest" description="Disordered" evidence="1">
    <location>
        <begin position="1"/>
        <end position="56"/>
    </location>
</feature>
<dbReference type="Proteomes" id="UP000663861">
    <property type="component" value="Unassembled WGS sequence"/>
</dbReference>
<dbReference type="PANTHER" id="PTHR22775">
    <property type="entry name" value="SORTING NEXIN"/>
    <property type="match status" value="1"/>
</dbReference>